<evidence type="ECO:0000256" key="11">
    <source>
        <dbReference type="ARBA" id="ARBA00023136"/>
    </source>
</evidence>
<keyword evidence="8" id="KW-0862">Zinc</keyword>
<feature type="transmembrane region" description="Helical" evidence="13">
    <location>
        <begin position="540"/>
        <end position="558"/>
    </location>
</feature>
<dbReference type="AlphaFoldDB" id="B7KDJ7"/>
<keyword evidence="9 13" id="KW-1133">Transmembrane helix</keyword>
<dbReference type="OrthoDB" id="15218at2"/>
<dbReference type="GO" id="GO:0006508">
    <property type="term" value="P:proteolysis"/>
    <property type="evidence" value="ECO:0007669"/>
    <property type="project" value="UniProtKB-KW"/>
</dbReference>
<evidence type="ECO:0000256" key="8">
    <source>
        <dbReference type="ARBA" id="ARBA00022833"/>
    </source>
</evidence>
<dbReference type="PANTHER" id="PTHR43221">
    <property type="entry name" value="PROTEASE HTPX"/>
    <property type="match status" value="1"/>
</dbReference>
<organism evidence="15 16">
    <name type="scientific">Gloeothece citriformis (strain PCC 7424)</name>
    <name type="common">Cyanothece sp. (strain PCC 7424)</name>
    <dbReference type="NCBI Taxonomy" id="65393"/>
    <lineage>
        <taxon>Bacteria</taxon>
        <taxon>Bacillati</taxon>
        <taxon>Cyanobacteriota</taxon>
        <taxon>Cyanophyceae</taxon>
        <taxon>Oscillatoriophycideae</taxon>
        <taxon>Chroococcales</taxon>
        <taxon>Aphanothecaceae</taxon>
        <taxon>Gloeothece</taxon>
        <taxon>Gloeothece citriformis</taxon>
    </lineage>
</organism>
<dbReference type="InterPro" id="IPR001915">
    <property type="entry name" value="Peptidase_M48"/>
</dbReference>
<dbReference type="eggNOG" id="COG0501">
    <property type="taxonomic scope" value="Bacteria"/>
</dbReference>
<evidence type="ECO:0000256" key="2">
    <source>
        <dbReference type="ARBA" id="ARBA00004651"/>
    </source>
</evidence>
<keyword evidence="4 15" id="KW-0645">Protease</keyword>
<name>B7KDJ7_GLOC7</name>
<comment type="subcellular location">
    <subcellularLocation>
        <location evidence="2">Cell membrane</location>
        <topology evidence="2">Multi-pass membrane protein</topology>
    </subcellularLocation>
</comment>
<dbReference type="InterPro" id="IPR050083">
    <property type="entry name" value="HtpX_protease"/>
</dbReference>
<evidence type="ECO:0000256" key="7">
    <source>
        <dbReference type="ARBA" id="ARBA00022801"/>
    </source>
</evidence>
<dbReference type="EMBL" id="CP001291">
    <property type="protein sequence ID" value="ACK70299.1"/>
    <property type="molecule type" value="Genomic_DNA"/>
</dbReference>
<dbReference type="RefSeq" id="WP_012599242.1">
    <property type="nucleotide sequence ID" value="NC_011729.1"/>
</dbReference>
<feature type="transmembrane region" description="Helical" evidence="13">
    <location>
        <begin position="682"/>
        <end position="699"/>
    </location>
</feature>
<dbReference type="PANTHER" id="PTHR43221:SF1">
    <property type="entry name" value="PROTEASE HTPX"/>
    <property type="match status" value="1"/>
</dbReference>
<dbReference type="GO" id="GO:0005886">
    <property type="term" value="C:plasma membrane"/>
    <property type="evidence" value="ECO:0007669"/>
    <property type="project" value="UniProtKB-SubCell"/>
</dbReference>
<keyword evidence="3" id="KW-1003">Cell membrane</keyword>
<evidence type="ECO:0000259" key="14">
    <source>
        <dbReference type="Pfam" id="PF01435"/>
    </source>
</evidence>
<reference evidence="16" key="1">
    <citation type="journal article" date="2011" name="MBio">
        <title>Novel metabolic attributes of the genus Cyanothece, comprising a group of unicellular nitrogen-fixing Cyanobacteria.</title>
        <authorList>
            <person name="Bandyopadhyay A."/>
            <person name="Elvitigala T."/>
            <person name="Welsh E."/>
            <person name="Stockel J."/>
            <person name="Liberton M."/>
            <person name="Min H."/>
            <person name="Sherman L.A."/>
            <person name="Pakrasi H.B."/>
        </authorList>
    </citation>
    <scope>NUCLEOTIDE SEQUENCE [LARGE SCALE GENOMIC DNA]</scope>
    <source>
        <strain evidence="16">PCC 7424</strain>
    </source>
</reference>
<feature type="transmembrane region" description="Helical" evidence="13">
    <location>
        <begin position="237"/>
        <end position="254"/>
    </location>
</feature>
<evidence type="ECO:0000313" key="16">
    <source>
        <dbReference type="Proteomes" id="UP000002384"/>
    </source>
</evidence>
<evidence type="ECO:0000256" key="13">
    <source>
        <dbReference type="SAM" id="Phobius"/>
    </source>
</evidence>
<dbReference type="GO" id="GO:0046872">
    <property type="term" value="F:metal ion binding"/>
    <property type="evidence" value="ECO:0007669"/>
    <property type="project" value="UniProtKB-KW"/>
</dbReference>
<feature type="transmembrane region" description="Helical" evidence="13">
    <location>
        <begin position="266"/>
        <end position="287"/>
    </location>
</feature>
<keyword evidence="16" id="KW-1185">Reference proteome</keyword>
<keyword evidence="10" id="KW-0482">Metalloprotease</keyword>
<feature type="transmembrane region" description="Helical" evidence="13">
    <location>
        <begin position="510"/>
        <end position="528"/>
    </location>
</feature>
<evidence type="ECO:0000256" key="1">
    <source>
        <dbReference type="ARBA" id="ARBA00001947"/>
    </source>
</evidence>
<evidence type="ECO:0000313" key="15">
    <source>
        <dbReference type="EMBL" id="ACK70299.1"/>
    </source>
</evidence>
<feature type="transmembrane region" description="Helical" evidence="13">
    <location>
        <begin position="72"/>
        <end position="93"/>
    </location>
</feature>
<comment type="cofactor">
    <cofactor evidence="1">
        <name>Zn(2+)</name>
        <dbReference type="ChEBI" id="CHEBI:29105"/>
    </cofactor>
</comment>
<dbReference type="Pfam" id="PF01435">
    <property type="entry name" value="Peptidase_M48"/>
    <property type="match status" value="1"/>
</dbReference>
<gene>
    <name evidence="15" type="ordered locus">PCC7424_1867</name>
</gene>
<evidence type="ECO:0000256" key="10">
    <source>
        <dbReference type="ARBA" id="ARBA00023049"/>
    </source>
</evidence>
<keyword evidence="7" id="KW-0378">Hydrolase</keyword>
<evidence type="ECO:0000256" key="3">
    <source>
        <dbReference type="ARBA" id="ARBA00022475"/>
    </source>
</evidence>
<feature type="region of interest" description="Disordered" evidence="12">
    <location>
        <begin position="1"/>
        <end position="26"/>
    </location>
</feature>
<dbReference type="Proteomes" id="UP000002384">
    <property type="component" value="Chromosome"/>
</dbReference>
<dbReference type="HOGENOM" id="CLU_022479_0_0_3"/>
<feature type="region of interest" description="Disordered" evidence="12">
    <location>
        <begin position="40"/>
        <end position="60"/>
    </location>
</feature>
<proteinExistence type="predicted"/>
<feature type="transmembrane region" description="Helical" evidence="13">
    <location>
        <begin position="126"/>
        <end position="149"/>
    </location>
</feature>
<accession>B7KDJ7</accession>
<keyword evidence="5 13" id="KW-0812">Transmembrane</keyword>
<feature type="transmembrane region" description="Helical" evidence="13">
    <location>
        <begin position="440"/>
        <end position="463"/>
    </location>
</feature>
<sequence>MENQASNPEDLSQENPPQKNEQQDNFEYNCQNLTSKITGQAIKKQSRIPSPRQWRNAPRAESRKKLKSLSKIRLWGLSLATVIALFWVFSYTLKLGLIPINSISVKIQDILSDQFPRPHLILSKNIIIFLVIWLIISPWVLDIILRYYYRLQPLLLNDLKTKSPETVKLLTKYAQIHSISQPILKLLPVSYPVVFTYGNHPRNTCIVVSRGLLTQLTDEEIATIYGTQLGFILNKDVIWMTAIVALLQIPYLLYTRFATWTKLQLFPLFPQIMLILSTLFYGVYQFWRLPVLWLSRQRIFDSDYQAVQMTKNPNALCRALLKMTTAITSNIQQQGYTPPLLESFDLLLEIQPQQAITPGSLPPNIPYESVLSWDCINPYRHWLGLFDSHPLLGERLYLLGRYAKFWNIDSELDLSEHWPSLSPKGQLWEKLIKSYQALPILPAAILFSLGLGVIFRVLFWGIAKLSYYLDFNSLIWLDKSFPLLGAWVVWLLIICIVVLFFFISDRSPHIFAWVIFLKVMMNMIRGWHKSKFHWFNDTDLLLTACCLIIFSCCLIIGLNRYFTNSQSTSIETEPNLVDLLSDPKAVPGQGQLIEMKGILLGYPKVNHWLGQELILQTSTGLIKLKFMGLVGNIIPWFVYPKQFLKRSVTVKGWFRRGSVPVIDVESFKSPGGKIIHSGSTHFLLMLIIISACWGAYVITTQ</sequence>
<evidence type="ECO:0000256" key="12">
    <source>
        <dbReference type="SAM" id="MobiDB-lite"/>
    </source>
</evidence>
<evidence type="ECO:0000256" key="4">
    <source>
        <dbReference type="ARBA" id="ARBA00022670"/>
    </source>
</evidence>
<dbReference type="Gene3D" id="3.30.2010.10">
    <property type="entry name" value="Metalloproteases ('zincins'), catalytic domain"/>
    <property type="match status" value="1"/>
</dbReference>
<protein>
    <submittedName>
        <fullName evidence="15">Zn-dependent protease with chaperone function-like protein</fullName>
    </submittedName>
</protein>
<evidence type="ECO:0000256" key="5">
    <source>
        <dbReference type="ARBA" id="ARBA00022692"/>
    </source>
</evidence>
<keyword evidence="11 13" id="KW-0472">Membrane</keyword>
<dbReference type="KEGG" id="cyc:PCC7424_1867"/>
<evidence type="ECO:0000256" key="6">
    <source>
        <dbReference type="ARBA" id="ARBA00022723"/>
    </source>
</evidence>
<feature type="transmembrane region" description="Helical" evidence="13">
    <location>
        <begin position="483"/>
        <end position="503"/>
    </location>
</feature>
<feature type="domain" description="Peptidase M48" evidence="14">
    <location>
        <begin position="195"/>
        <end position="397"/>
    </location>
</feature>
<dbReference type="STRING" id="65393.PCC7424_1867"/>
<keyword evidence="6" id="KW-0479">Metal-binding</keyword>
<evidence type="ECO:0000256" key="9">
    <source>
        <dbReference type="ARBA" id="ARBA00022989"/>
    </source>
</evidence>
<dbReference type="GO" id="GO:0004222">
    <property type="term" value="F:metalloendopeptidase activity"/>
    <property type="evidence" value="ECO:0007669"/>
    <property type="project" value="InterPro"/>
</dbReference>